<dbReference type="Pfam" id="PF00293">
    <property type="entry name" value="NUDIX"/>
    <property type="match status" value="1"/>
</dbReference>
<reference evidence="3 4" key="1">
    <citation type="submission" date="2019-09" db="EMBL/GenBank/DDBJ databases">
        <authorList>
            <person name="Depoorter E."/>
        </authorList>
    </citation>
    <scope>NUCLEOTIDE SEQUENCE [LARGE SCALE GENOMIC DNA]</scope>
    <source>
        <strain evidence="3 4">R-17378</strain>
    </source>
</reference>
<dbReference type="PROSITE" id="PS51462">
    <property type="entry name" value="NUDIX"/>
    <property type="match status" value="1"/>
</dbReference>
<dbReference type="EC" id="3.6.1.-" evidence="3"/>
<comment type="caution">
    <text evidence="3">The sequence shown here is derived from an EMBL/GenBank/DDBJ whole genome shotgun (WGS) entry which is preliminary data.</text>
</comment>
<dbReference type="GO" id="GO:0016787">
    <property type="term" value="F:hydrolase activity"/>
    <property type="evidence" value="ECO:0007669"/>
    <property type="project" value="UniProtKB-KW"/>
</dbReference>
<dbReference type="PANTHER" id="PTHR43736">
    <property type="entry name" value="ADP-RIBOSE PYROPHOSPHATASE"/>
    <property type="match status" value="1"/>
</dbReference>
<evidence type="ECO:0000313" key="3">
    <source>
        <dbReference type="EMBL" id="VWC90043.1"/>
    </source>
</evidence>
<proteinExistence type="predicted"/>
<dbReference type="CDD" id="cd02883">
    <property type="entry name" value="NUDIX_Hydrolase"/>
    <property type="match status" value="1"/>
</dbReference>
<dbReference type="EMBL" id="CABVQG010000016">
    <property type="protein sequence ID" value="VWC90043.1"/>
    <property type="molecule type" value="Genomic_DNA"/>
</dbReference>
<feature type="domain" description="Nudix hydrolase" evidence="2">
    <location>
        <begin position="37"/>
        <end position="167"/>
    </location>
</feature>
<organism evidence="3 4">
    <name type="scientific">Burkholderia aenigmatica</name>
    <dbReference type="NCBI Taxonomy" id="2015348"/>
    <lineage>
        <taxon>Bacteria</taxon>
        <taxon>Pseudomonadati</taxon>
        <taxon>Pseudomonadota</taxon>
        <taxon>Betaproteobacteria</taxon>
        <taxon>Burkholderiales</taxon>
        <taxon>Burkholderiaceae</taxon>
        <taxon>Burkholderia</taxon>
        <taxon>Burkholderia cepacia complex</taxon>
    </lineage>
</organism>
<dbReference type="SUPFAM" id="SSF55811">
    <property type="entry name" value="Nudix"/>
    <property type="match status" value="1"/>
</dbReference>
<dbReference type="Proteomes" id="UP000494120">
    <property type="component" value="Unassembled WGS sequence"/>
</dbReference>
<dbReference type="Pfam" id="PF09979">
    <property type="entry name" value="DUF2213"/>
    <property type="match status" value="1"/>
</dbReference>
<dbReference type="InterPro" id="IPR016913">
    <property type="entry name" value="UCP029215"/>
</dbReference>
<dbReference type="Gene3D" id="3.90.79.10">
    <property type="entry name" value="Nucleoside Triphosphate Pyrophosphohydrolase"/>
    <property type="match status" value="1"/>
</dbReference>
<accession>A0ABY6XWT8</accession>
<keyword evidence="3" id="KW-0378">Hydrolase</keyword>
<sequence length="657" mass="70877">MPAVSEKQKRAMFAAANGKSTLGIPKKVGKEFVAQDQKIKGAGIMLVTPQDEVLFLLRAPDANHPNEWDLPGGRADDNETPEETAKRECAEEIGAYPYGELSKIADTSSKDDSGSEVDFITYRQFIRHKFTPKIDKSEHTAYKWASLDNPPEPLHPGVREVVNMALGKQTANDMAMDKAMESALSSRNRLAFDKASVRSFDHDGRLHIKLTHISKANVCPYKGDEIPEAESLGLDPNRIYMLLRDPQELEKAVATANMIPVLNEHVPVSPIDPKQKNVVGYTGESAAFNAPYLDNSMVISVQTAIQGIENGTEQELSSAYYYDADMTPGTYEGVAYDGVMRNIKFNHVALVPRGRAGPDVMVGDSSIQPHGAKPVSKLSKKAVMAKGALLAVLKPKLAADAALDLDAVLAGVKRKNWLTKKPGIVAAIKPHLAKDADLADVVELLDKLDGENPDNDDVALDDVDPKCEEILAMLRGKISDEDLAQVQAKLSAPGAAPAAVDTPEDPEKPENPAAMDTPDQTPGAANANPAGEKKDMISKTAMDKAIKLAVDAARRDTAKEVESSTIARIRGIQDAEEAVKPYVGKLAIAMDSAEEVYKAALELMKVDVKDVHPSAYRAVLMAQPKPGDAPKHRIAQDSAADVNVVLEAFPGADRIAR</sequence>
<protein>
    <submittedName>
        <fullName evidence="3">RNA pyrophosphohydrolase</fullName>
        <ecNumber evidence="3">3.6.1.-</ecNumber>
    </submittedName>
</protein>
<gene>
    <name evidence="3" type="primary">rppH</name>
    <name evidence="3" type="ORF">BLA17378_04505</name>
</gene>
<keyword evidence="4" id="KW-1185">Reference proteome</keyword>
<dbReference type="PANTHER" id="PTHR43736:SF1">
    <property type="entry name" value="DIHYDRONEOPTERIN TRIPHOSPHATE DIPHOSPHATASE"/>
    <property type="match status" value="1"/>
</dbReference>
<dbReference type="InterPro" id="IPR000086">
    <property type="entry name" value="NUDIX_hydrolase_dom"/>
</dbReference>
<evidence type="ECO:0000313" key="4">
    <source>
        <dbReference type="Proteomes" id="UP000494120"/>
    </source>
</evidence>
<feature type="region of interest" description="Disordered" evidence="1">
    <location>
        <begin position="489"/>
        <end position="535"/>
    </location>
</feature>
<evidence type="ECO:0000256" key="1">
    <source>
        <dbReference type="SAM" id="MobiDB-lite"/>
    </source>
</evidence>
<evidence type="ECO:0000259" key="2">
    <source>
        <dbReference type="PROSITE" id="PS51462"/>
    </source>
</evidence>
<dbReference type="InterPro" id="IPR015797">
    <property type="entry name" value="NUDIX_hydrolase-like_dom_sf"/>
</dbReference>
<name>A0ABY6XWT8_9BURK</name>